<feature type="domain" description="Beta-lactamase-related" evidence="3">
    <location>
        <begin position="17"/>
        <end position="127"/>
    </location>
</feature>
<dbReference type="AlphaFoldDB" id="A0A2J8A406"/>
<dbReference type="OrthoDB" id="541883at2759"/>
<dbReference type="Pfam" id="PF00144">
    <property type="entry name" value="Beta-lactamase"/>
    <property type="match status" value="1"/>
</dbReference>
<feature type="domain" description="Thioesterase" evidence="4">
    <location>
        <begin position="495"/>
        <end position="617"/>
    </location>
</feature>
<name>A0A2J8A406_9CHLO</name>
<organism evidence="5 6">
    <name type="scientific">Tetrabaena socialis</name>
    <dbReference type="NCBI Taxonomy" id="47790"/>
    <lineage>
        <taxon>Eukaryota</taxon>
        <taxon>Viridiplantae</taxon>
        <taxon>Chlorophyta</taxon>
        <taxon>core chlorophytes</taxon>
        <taxon>Chlorophyceae</taxon>
        <taxon>CS clade</taxon>
        <taxon>Chlamydomonadales</taxon>
        <taxon>Tetrabaenaceae</taxon>
        <taxon>Tetrabaena</taxon>
    </lineage>
</organism>
<feature type="compositionally biased region" description="Low complexity" evidence="2">
    <location>
        <begin position="207"/>
        <end position="216"/>
    </location>
</feature>
<evidence type="ECO:0000256" key="1">
    <source>
        <dbReference type="ARBA" id="ARBA00007169"/>
    </source>
</evidence>
<dbReference type="SUPFAM" id="SSF56601">
    <property type="entry name" value="beta-lactamase/transpeptidase-like"/>
    <property type="match status" value="2"/>
</dbReference>
<evidence type="ECO:0008006" key="7">
    <source>
        <dbReference type="Google" id="ProtNLM"/>
    </source>
</evidence>
<dbReference type="Pfam" id="PF00975">
    <property type="entry name" value="Thioesterase"/>
    <property type="match status" value="1"/>
</dbReference>
<feature type="region of interest" description="Disordered" evidence="2">
    <location>
        <begin position="396"/>
        <end position="422"/>
    </location>
</feature>
<sequence>MDYARPEAVEAFLHQHVFKELQASGVTGATVCVCKSGRYNYTLANVYGFQDVGRGVVLDARASLFDLGRCAKLLAAAAIMRLLQDNGLSAGVDVNTLLPQQAKVDSARYGTVTVQHLLTHTSGLEQGRGGNGGGGGGGDGGGSEDGGSGCESPGDSGGSSGGGGGEASTGAAGAGGPRAAPVEAGSWEPGTQPPALLLSPVPPPGVPQAASSPGGAARRHPSLRHSGGGADDGGGGGGSAAEPADPALRSAPTSGLSAAAAEATVAADAGPPPGRPASDGGGAGGLLAAAGASPPPPPPQPPPPPPHPPPPPSPPPPAPPPPPPPPPAEGIHAGQAPVTSCLLAGGGVYGTRPPGIYRPQDLDYLLIGAIIEHLTEVPYDSYIRETILDPLGVRLQQQQQQQPAAAAGGGGSGGGGSEPGAESAAAGSALAAEAGAAAAAAAAMVYVHVRQEQAAAGQVASLLLQHHRPAELAAPGSRYWLAAVPPANRPDAVVQLLAFPPACVLSPVAFFEGWPLQLPDYVRVRCVQAPGHGVRRGEEPLCRLLPRLVPPVASAIAASSGAASETPLVLFGHGLGALWAFEVARRLECWHGRPLAHLFVSGCAAPQCYGAGGAEAGPAQPR</sequence>
<evidence type="ECO:0000259" key="3">
    <source>
        <dbReference type="Pfam" id="PF00144"/>
    </source>
</evidence>
<evidence type="ECO:0000313" key="6">
    <source>
        <dbReference type="Proteomes" id="UP000236333"/>
    </source>
</evidence>
<dbReference type="InterPro" id="IPR029058">
    <property type="entry name" value="AB_hydrolase_fold"/>
</dbReference>
<evidence type="ECO:0000256" key="2">
    <source>
        <dbReference type="SAM" id="MobiDB-lite"/>
    </source>
</evidence>
<evidence type="ECO:0000313" key="5">
    <source>
        <dbReference type="EMBL" id="PNH07260.1"/>
    </source>
</evidence>
<feature type="compositionally biased region" description="Gly residues" evidence="2">
    <location>
        <begin position="226"/>
        <end position="239"/>
    </location>
</feature>
<feature type="region of interest" description="Disordered" evidence="2">
    <location>
        <begin position="120"/>
        <end position="333"/>
    </location>
</feature>
<dbReference type="InterPro" id="IPR012223">
    <property type="entry name" value="TEII"/>
</dbReference>
<dbReference type="SUPFAM" id="SSF53474">
    <property type="entry name" value="alpha/beta-Hydrolases"/>
    <property type="match status" value="1"/>
</dbReference>
<keyword evidence="6" id="KW-1185">Reference proteome</keyword>
<dbReference type="InterPro" id="IPR001466">
    <property type="entry name" value="Beta-lactam-related"/>
</dbReference>
<dbReference type="PANTHER" id="PTHR11487:SF0">
    <property type="entry name" value="S-ACYL FATTY ACID SYNTHASE THIOESTERASE, MEDIUM CHAIN"/>
    <property type="match status" value="1"/>
</dbReference>
<reference evidence="5 6" key="1">
    <citation type="journal article" date="2017" name="Mol. Biol. Evol.">
        <title>The 4-celled Tetrabaena socialis nuclear genome reveals the essential components for genetic control of cell number at the origin of multicellularity in the volvocine lineage.</title>
        <authorList>
            <person name="Featherston J."/>
            <person name="Arakaki Y."/>
            <person name="Hanschen E.R."/>
            <person name="Ferris P.J."/>
            <person name="Michod R.E."/>
            <person name="Olson B.J.S.C."/>
            <person name="Nozaki H."/>
            <person name="Durand P.M."/>
        </authorList>
    </citation>
    <scope>NUCLEOTIDE SEQUENCE [LARGE SCALE GENOMIC DNA]</scope>
    <source>
        <strain evidence="5 6">NIES-571</strain>
    </source>
</reference>
<dbReference type="Gene3D" id="3.40.710.10">
    <property type="entry name" value="DD-peptidase/beta-lactamase superfamily"/>
    <property type="match status" value="2"/>
</dbReference>
<gene>
    <name evidence="5" type="ORF">TSOC_006305</name>
</gene>
<dbReference type="Proteomes" id="UP000236333">
    <property type="component" value="Unassembled WGS sequence"/>
</dbReference>
<dbReference type="GO" id="GO:0008610">
    <property type="term" value="P:lipid biosynthetic process"/>
    <property type="evidence" value="ECO:0007669"/>
    <property type="project" value="TreeGrafter"/>
</dbReference>
<accession>A0A2J8A406</accession>
<feature type="compositionally biased region" description="Low complexity" evidence="2">
    <location>
        <begin position="396"/>
        <end position="406"/>
    </location>
</feature>
<proteinExistence type="inferred from homology"/>
<dbReference type="Gene3D" id="3.40.50.1820">
    <property type="entry name" value="alpha/beta hydrolase"/>
    <property type="match status" value="1"/>
</dbReference>
<evidence type="ECO:0000259" key="4">
    <source>
        <dbReference type="Pfam" id="PF00975"/>
    </source>
</evidence>
<comment type="similarity">
    <text evidence="1">Belongs to the thioesterase family.</text>
</comment>
<feature type="compositionally biased region" description="Low complexity" evidence="2">
    <location>
        <begin position="258"/>
        <end position="269"/>
    </location>
</feature>
<dbReference type="InterPro" id="IPR001031">
    <property type="entry name" value="Thioesterase"/>
</dbReference>
<comment type="caution">
    <text evidence="5">The sequence shown here is derived from an EMBL/GenBank/DDBJ whole genome shotgun (WGS) entry which is preliminary data.</text>
</comment>
<feature type="compositionally biased region" description="Pro residues" evidence="2">
    <location>
        <begin position="293"/>
        <end position="328"/>
    </location>
</feature>
<dbReference type="PANTHER" id="PTHR11487">
    <property type="entry name" value="THIOESTERASE"/>
    <property type="match status" value="1"/>
</dbReference>
<dbReference type="EMBL" id="PGGS01000189">
    <property type="protein sequence ID" value="PNH07260.1"/>
    <property type="molecule type" value="Genomic_DNA"/>
</dbReference>
<feature type="compositionally biased region" description="Gly residues" evidence="2">
    <location>
        <begin position="407"/>
        <end position="418"/>
    </location>
</feature>
<protein>
    <recommendedName>
        <fullName evidence="7">Beta-lactamase-related domain-containing protein</fullName>
    </recommendedName>
</protein>
<feature type="compositionally biased region" description="Gly residues" evidence="2">
    <location>
        <begin position="126"/>
        <end position="176"/>
    </location>
</feature>
<dbReference type="InterPro" id="IPR012338">
    <property type="entry name" value="Beta-lactam/transpept-like"/>
</dbReference>